<dbReference type="VEuPathDB" id="VectorBase:ACUA024843"/>
<dbReference type="EnsemblMetazoa" id="ACUA024843-RA">
    <property type="protein sequence ID" value="ACUA024843-PA"/>
    <property type="gene ID" value="ACUA024843"/>
</dbReference>
<protein>
    <submittedName>
        <fullName evidence="2">Uncharacterized protein</fullName>
    </submittedName>
</protein>
<accession>A0A182MRZ0</accession>
<dbReference type="Proteomes" id="UP000075883">
    <property type="component" value="Unassembled WGS sequence"/>
</dbReference>
<sequence length="144" mass="16134">MFRAYGSLPPSERTSTARASGSKQEPTLLGPFDLPRWPIGPVGGQLHTENGDAIGTKPPVRRSLSLFEGDYQRQLHGSVPSASGQQQEQLNSEYNRQDNDLQRNEQTLASLLLSNERLFQPNDDPLEAMEMQHLQFIEMGTQRV</sequence>
<dbReference type="EMBL" id="AXCM01000443">
    <property type="status" value="NOT_ANNOTATED_CDS"/>
    <property type="molecule type" value="Genomic_DNA"/>
</dbReference>
<proteinExistence type="predicted"/>
<evidence type="ECO:0000313" key="2">
    <source>
        <dbReference type="EnsemblMetazoa" id="ACUA024843-PA"/>
    </source>
</evidence>
<reference evidence="2" key="2">
    <citation type="submission" date="2020-05" db="UniProtKB">
        <authorList>
            <consortium name="EnsemblMetazoa"/>
        </authorList>
    </citation>
    <scope>IDENTIFICATION</scope>
    <source>
        <strain evidence="2">A-37</strain>
    </source>
</reference>
<dbReference type="AlphaFoldDB" id="A0A182MRZ0"/>
<name>A0A182MRZ0_9DIPT</name>
<feature type="region of interest" description="Disordered" evidence="1">
    <location>
        <begin position="1"/>
        <end position="107"/>
    </location>
</feature>
<evidence type="ECO:0000256" key="1">
    <source>
        <dbReference type="SAM" id="MobiDB-lite"/>
    </source>
</evidence>
<feature type="compositionally biased region" description="Polar residues" evidence="1">
    <location>
        <begin position="80"/>
        <end position="94"/>
    </location>
</feature>
<reference evidence="3" key="1">
    <citation type="submission" date="2013-09" db="EMBL/GenBank/DDBJ databases">
        <title>The Genome Sequence of Anopheles culicifacies species A.</title>
        <authorList>
            <consortium name="The Broad Institute Genomics Platform"/>
            <person name="Neafsey D.E."/>
            <person name="Besansky N."/>
            <person name="Howell P."/>
            <person name="Walton C."/>
            <person name="Young S.K."/>
            <person name="Zeng Q."/>
            <person name="Gargeya S."/>
            <person name="Fitzgerald M."/>
            <person name="Haas B."/>
            <person name="Abouelleil A."/>
            <person name="Allen A.W."/>
            <person name="Alvarado L."/>
            <person name="Arachchi H.M."/>
            <person name="Berlin A.M."/>
            <person name="Chapman S.B."/>
            <person name="Gainer-Dewar J."/>
            <person name="Goldberg J."/>
            <person name="Griggs A."/>
            <person name="Gujja S."/>
            <person name="Hansen M."/>
            <person name="Howarth C."/>
            <person name="Imamovic A."/>
            <person name="Ireland A."/>
            <person name="Larimer J."/>
            <person name="McCowan C."/>
            <person name="Murphy C."/>
            <person name="Pearson M."/>
            <person name="Poon T.W."/>
            <person name="Priest M."/>
            <person name="Roberts A."/>
            <person name="Saif S."/>
            <person name="Shea T."/>
            <person name="Sisk P."/>
            <person name="Sykes S."/>
            <person name="Wortman J."/>
            <person name="Nusbaum C."/>
            <person name="Birren B."/>
        </authorList>
    </citation>
    <scope>NUCLEOTIDE SEQUENCE [LARGE SCALE GENOMIC DNA]</scope>
    <source>
        <strain evidence="3">A-37</strain>
    </source>
</reference>
<keyword evidence="3" id="KW-1185">Reference proteome</keyword>
<evidence type="ECO:0000313" key="3">
    <source>
        <dbReference type="Proteomes" id="UP000075883"/>
    </source>
</evidence>
<feature type="compositionally biased region" description="Polar residues" evidence="1">
    <location>
        <begin position="12"/>
        <end position="25"/>
    </location>
</feature>
<organism evidence="2 3">
    <name type="scientific">Anopheles culicifacies</name>
    <dbReference type="NCBI Taxonomy" id="139723"/>
    <lineage>
        <taxon>Eukaryota</taxon>
        <taxon>Metazoa</taxon>
        <taxon>Ecdysozoa</taxon>
        <taxon>Arthropoda</taxon>
        <taxon>Hexapoda</taxon>
        <taxon>Insecta</taxon>
        <taxon>Pterygota</taxon>
        <taxon>Neoptera</taxon>
        <taxon>Endopterygota</taxon>
        <taxon>Diptera</taxon>
        <taxon>Nematocera</taxon>
        <taxon>Culicoidea</taxon>
        <taxon>Culicidae</taxon>
        <taxon>Anophelinae</taxon>
        <taxon>Anopheles</taxon>
        <taxon>culicifacies species complex</taxon>
    </lineage>
</organism>